<organism evidence="2">
    <name type="scientific">Picea sitchensis</name>
    <name type="common">Sitka spruce</name>
    <name type="synonym">Pinus sitchensis</name>
    <dbReference type="NCBI Taxonomy" id="3332"/>
    <lineage>
        <taxon>Eukaryota</taxon>
        <taxon>Viridiplantae</taxon>
        <taxon>Streptophyta</taxon>
        <taxon>Embryophyta</taxon>
        <taxon>Tracheophyta</taxon>
        <taxon>Spermatophyta</taxon>
        <taxon>Pinopsida</taxon>
        <taxon>Pinidae</taxon>
        <taxon>Conifers I</taxon>
        <taxon>Pinales</taxon>
        <taxon>Pinaceae</taxon>
        <taxon>Picea</taxon>
    </lineage>
</organism>
<dbReference type="SUPFAM" id="SSF55724">
    <property type="entry name" value="Mog1p/PsbP-like"/>
    <property type="match status" value="1"/>
</dbReference>
<evidence type="ECO:0000313" key="2">
    <source>
        <dbReference type="EMBL" id="ADE76588.1"/>
    </source>
</evidence>
<dbReference type="PANTHER" id="PTHR31407:SF3">
    <property type="entry name" value="PSBP DOMAIN-CONTAINING PROTEIN 2, CHLOROPLASTIC"/>
    <property type="match status" value="1"/>
</dbReference>
<dbReference type="GO" id="GO:0015979">
    <property type="term" value="P:photosynthesis"/>
    <property type="evidence" value="ECO:0007669"/>
    <property type="project" value="InterPro"/>
</dbReference>
<protein>
    <recommendedName>
        <fullName evidence="1">PsbP C-terminal domain-containing protein</fullName>
    </recommendedName>
</protein>
<reference evidence="2" key="1">
    <citation type="submission" date="2010-04" db="EMBL/GenBank/DDBJ databases">
        <authorList>
            <person name="Reid K.E."/>
            <person name="Liao N."/>
            <person name="Chan S."/>
            <person name="Docking R."/>
            <person name="Taylor G."/>
            <person name="Moore R."/>
            <person name="Mayo M."/>
            <person name="Munro S."/>
            <person name="King J."/>
            <person name="Yanchuk A."/>
            <person name="Holt R."/>
            <person name="Jones S."/>
            <person name="Marra M."/>
            <person name="Ritland C.E."/>
            <person name="Ritland K."/>
            <person name="Bohlmann J."/>
        </authorList>
    </citation>
    <scope>NUCLEOTIDE SEQUENCE</scope>
    <source>
        <tissue evidence="2">Bud</tissue>
    </source>
</reference>
<dbReference type="Pfam" id="PF01789">
    <property type="entry name" value="PsbP"/>
    <property type="match status" value="1"/>
</dbReference>
<dbReference type="InterPro" id="IPR016123">
    <property type="entry name" value="Mog1/PsbP_a/b/a-sand"/>
</dbReference>
<dbReference type="NCBIfam" id="NF040946">
    <property type="entry name" value="PSII_PsbP"/>
    <property type="match status" value="1"/>
</dbReference>
<dbReference type="GO" id="GO:0019898">
    <property type="term" value="C:extrinsic component of membrane"/>
    <property type="evidence" value="ECO:0007669"/>
    <property type="project" value="InterPro"/>
</dbReference>
<proteinExistence type="evidence at transcript level"/>
<dbReference type="GO" id="GO:0005509">
    <property type="term" value="F:calcium ion binding"/>
    <property type="evidence" value="ECO:0007669"/>
    <property type="project" value="InterPro"/>
</dbReference>
<accession>D5AAL9</accession>
<dbReference type="AlphaFoldDB" id="D5AAL9"/>
<dbReference type="PANTHER" id="PTHR31407">
    <property type="match status" value="1"/>
</dbReference>
<dbReference type="GO" id="GO:0009654">
    <property type="term" value="C:photosystem II oxygen evolving complex"/>
    <property type="evidence" value="ECO:0007669"/>
    <property type="project" value="InterPro"/>
</dbReference>
<dbReference type="Gene3D" id="3.40.1000.10">
    <property type="entry name" value="Mog1/PsbP, alpha/beta/alpha sandwich"/>
    <property type="match status" value="1"/>
</dbReference>
<dbReference type="EMBL" id="BT123257">
    <property type="protein sequence ID" value="ADE76588.1"/>
    <property type="molecule type" value="mRNA"/>
</dbReference>
<dbReference type="InterPro" id="IPR002683">
    <property type="entry name" value="PsbP_C"/>
</dbReference>
<evidence type="ECO:0000259" key="1">
    <source>
        <dbReference type="Pfam" id="PF01789"/>
    </source>
</evidence>
<dbReference type="OMA" id="RPIHGDI"/>
<feature type="domain" description="PsbP C-terminal" evidence="1">
    <location>
        <begin position="140"/>
        <end position="293"/>
    </location>
</feature>
<sequence length="295" mass="32524">MTSIISRLLPCHLHPNPSPQPSYLPSSKSSCSSLLLLLSAIKQPSRRKDSNGSLRFRWLCSWQQQPLGEREDDLSNGSLQPNPYTSLLIGVGQCGTNYSKRGGVVSTRREGLISLALLAASMASAHDNAGAQDEKSMPSLERFIDEKEGFTLLKPSDWNKVDKAGATVLFEDPDVRTNNIGVVVNPVRISSLKDFGTPQDVADKLLKAERKKPSTNDVQLIRIAEKAIHGDIPLYELEYSLDSSRGIKRVLSAVTVASKKLYLLNISYSDSPDKPLLPNARMRLEQVLDSFDVLH</sequence>
<name>D5AAL9_PICSI</name>